<dbReference type="EMBL" id="JABKKE010000025">
    <property type="protein sequence ID" value="NPE15079.1"/>
    <property type="molecule type" value="Genomic_DNA"/>
</dbReference>
<evidence type="ECO:0000256" key="1">
    <source>
        <dbReference type="SAM" id="SignalP"/>
    </source>
</evidence>
<dbReference type="InterPro" id="IPR008969">
    <property type="entry name" value="CarboxyPept-like_regulatory"/>
</dbReference>
<evidence type="ECO:0000313" key="4">
    <source>
        <dbReference type="Proteomes" id="UP001193734"/>
    </source>
</evidence>
<keyword evidence="1" id="KW-0732">Signal</keyword>
<dbReference type="RefSeq" id="WP_172174524.1">
    <property type="nucleotide sequence ID" value="NZ_CASGIA010000027.1"/>
</dbReference>
<comment type="caution">
    <text evidence="3">The sequence shown here is derived from an EMBL/GenBank/DDBJ whole genome shotgun (WGS) entry which is preliminary data.</text>
</comment>
<reference evidence="3 4" key="1">
    <citation type="submission" date="2020-05" db="EMBL/GenBank/DDBJ databases">
        <title>Distinct polysaccharide utilization as determinants for interspecies competition between intestinal Prevotella spp.</title>
        <authorList>
            <person name="Galvez E.J.C."/>
            <person name="Iljazovic A."/>
            <person name="Strowig T."/>
        </authorList>
    </citation>
    <scope>NUCLEOTIDE SEQUENCE [LARGE SCALE GENOMIC DNA]</scope>
    <source>
        <strain evidence="3 4">PROD</strain>
    </source>
</reference>
<dbReference type="Proteomes" id="UP001193734">
    <property type="component" value="Unassembled WGS sequence"/>
</dbReference>
<feature type="chain" id="PRO_5045775427" evidence="1">
    <location>
        <begin position="21"/>
        <end position="313"/>
    </location>
</feature>
<dbReference type="GeneID" id="82158538"/>
<protein>
    <submittedName>
        <fullName evidence="3">Outer membrane beta-barrel protein</fullName>
    </submittedName>
</protein>
<name>A0ABX2AX66_9BACT</name>
<dbReference type="Pfam" id="PF13715">
    <property type="entry name" value="CarbopepD_reg_2"/>
    <property type="match status" value="1"/>
</dbReference>
<feature type="domain" description="Outer membrane protein beta-barrel" evidence="2">
    <location>
        <begin position="93"/>
        <end position="253"/>
    </location>
</feature>
<evidence type="ECO:0000259" key="2">
    <source>
        <dbReference type="Pfam" id="PF13568"/>
    </source>
</evidence>
<organism evidence="3 4">
    <name type="scientific">Xylanibacter rodentium</name>
    <dbReference type="NCBI Taxonomy" id="2736289"/>
    <lineage>
        <taxon>Bacteria</taxon>
        <taxon>Pseudomonadati</taxon>
        <taxon>Bacteroidota</taxon>
        <taxon>Bacteroidia</taxon>
        <taxon>Bacteroidales</taxon>
        <taxon>Prevotellaceae</taxon>
        <taxon>Xylanibacter</taxon>
    </lineage>
</organism>
<sequence>MNKLATMILGLVGCATLAVAQTNNVKSVVVSGTTGEPVSGASVVVTGTDIATTTDINGKFSIDAPKEYKTLTVSHANMQPAVVNILPEPIVMSQANSLMSGWGVEVGLSSTTFGGDATDGLNRRGGFTLGVTYDYPIQAVPNLSVMGGLFYLAKGAKFDEGDMDIKYNANYLELQATAKYAYTLPILNNDLKAFALAGPYIAYGLGGKSGYHDEEESTFDAFKRFDAGLVLGFGVEYKRYSLTCRWGIGLSNIVDADKAMESDMKYDYNSSEYYYGNMTFDEYKAEYGSEYSKDGYDVSLKNRSFMLTLGYRF</sequence>
<gene>
    <name evidence="3" type="ORF">HPS55_12250</name>
</gene>
<evidence type="ECO:0000313" key="3">
    <source>
        <dbReference type="EMBL" id="NPE15079.1"/>
    </source>
</evidence>
<accession>A0ABX2AX66</accession>
<dbReference type="Gene3D" id="2.60.40.1120">
    <property type="entry name" value="Carboxypeptidase-like, regulatory domain"/>
    <property type="match status" value="1"/>
</dbReference>
<proteinExistence type="predicted"/>
<dbReference type="InterPro" id="IPR025665">
    <property type="entry name" value="Beta-barrel_OMP_2"/>
</dbReference>
<keyword evidence="4" id="KW-1185">Reference proteome</keyword>
<dbReference type="Pfam" id="PF13568">
    <property type="entry name" value="OMP_b-brl_2"/>
    <property type="match status" value="1"/>
</dbReference>
<dbReference type="SUPFAM" id="SSF49464">
    <property type="entry name" value="Carboxypeptidase regulatory domain-like"/>
    <property type="match status" value="1"/>
</dbReference>
<feature type="signal peptide" evidence="1">
    <location>
        <begin position="1"/>
        <end position="20"/>
    </location>
</feature>